<dbReference type="InterPro" id="IPR001806">
    <property type="entry name" value="Small_GTPase"/>
</dbReference>
<dbReference type="GO" id="GO:0003924">
    <property type="term" value="F:GTPase activity"/>
    <property type="evidence" value="ECO:0007669"/>
    <property type="project" value="InterPro"/>
</dbReference>
<feature type="region of interest" description="Disordered" evidence="1">
    <location>
        <begin position="35"/>
        <end position="57"/>
    </location>
</feature>
<organism evidence="2 3">
    <name type="scientific">Rotaria socialis</name>
    <dbReference type="NCBI Taxonomy" id="392032"/>
    <lineage>
        <taxon>Eukaryota</taxon>
        <taxon>Metazoa</taxon>
        <taxon>Spiralia</taxon>
        <taxon>Gnathifera</taxon>
        <taxon>Rotifera</taxon>
        <taxon>Eurotatoria</taxon>
        <taxon>Bdelloidea</taxon>
        <taxon>Philodinida</taxon>
        <taxon>Philodinidae</taxon>
        <taxon>Rotaria</taxon>
    </lineage>
</organism>
<dbReference type="Proteomes" id="UP000663848">
    <property type="component" value="Unassembled WGS sequence"/>
</dbReference>
<comment type="caution">
    <text evidence="2">The sequence shown here is derived from an EMBL/GenBank/DDBJ whole genome shotgun (WGS) entry which is preliminary data.</text>
</comment>
<dbReference type="GO" id="GO:0005525">
    <property type="term" value="F:GTP binding"/>
    <property type="evidence" value="ECO:0007669"/>
    <property type="project" value="InterPro"/>
</dbReference>
<feature type="non-terminal residue" evidence="2">
    <location>
        <position position="1"/>
    </location>
</feature>
<dbReference type="Pfam" id="PF00071">
    <property type="entry name" value="Ras"/>
    <property type="match status" value="1"/>
</dbReference>
<evidence type="ECO:0000256" key="1">
    <source>
        <dbReference type="SAM" id="MobiDB-lite"/>
    </source>
</evidence>
<dbReference type="EMBL" id="CAJOBR010060531">
    <property type="protein sequence ID" value="CAF5071388.1"/>
    <property type="molecule type" value="Genomic_DNA"/>
</dbReference>
<name>A0A822DFQ1_9BILA</name>
<evidence type="ECO:0000313" key="3">
    <source>
        <dbReference type="Proteomes" id="UP000663848"/>
    </source>
</evidence>
<dbReference type="AlphaFoldDB" id="A0A822DFQ1"/>
<dbReference type="Gene3D" id="3.40.50.300">
    <property type="entry name" value="P-loop containing nucleotide triphosphate hydrolases"/>
    <property type="match status" value="1"/>
</dbReference>
<evidence type="ECO:0000313" key="2">
    <source>
        <dbReference type="EMBL" id="CAF5071388.1"/>
    </source>
</evidence>
<sequence>KFVESAGVKYIETSAKNSINVEQVFQAIATEIMSTLQQAESPPESKPVETPTPVKQN</sequence>
<protein>
    <submittedName>
        <fullName evidence="2">Uncharacterized protein</fullName>
    </submittedName>
</protein>
<accession>A0A822DFQ1</accession>
<gene>
    <name evidence="2" type="ORF">QYT958_LOCUS43278</name>
</gene>
<dbReference type="SUPFAM" id="SSF52540">
    <property type="entry name" value="P-loop containing nucleoside triphosphate hydrolases"/>
    <property type="match status" value="1"/>
</dbReference>
<reference evidence="2" key="1">
    <citation type="submission" date="2021-02" db="EMBL/GenBank/DDBJ databases">
        <authorList>
            <person name="Nowell W R."/>
        </authorList>
    </citation>
    <scope>NUCLEOTIDE SEQUENCE</scope>
</reference>
<proteinExistence type="predicted"/>
<dbReference type="InterPro" id="IPR027417">
    <property type="entry name" value="P-loop_NTPase"/>
</dbReference>